<dbReference type="Pfam" id="PF13671">
    <property type="entry name" value="AAA_33"/>
    <property type="match status" value="1"/>
</dbReference>
<dbReference type="NCBIfam" id="NF005255">
    <property type="entry name" value="PRK06762.2-2"/>
    <property type="match status" value="1"/>
</dbReference>
<dbReference type="InterPro" id="IPR027417">
    <property type="entry name" value="P-loop_NTPase"/>
</dbReference>
<evidence type="ECO:0000313" key="2">
    <source>
        <dbReference type="Proteomes" id="UP001597244"/>
    </source>
</evidence>
<keyword evidence="1" id="KW-0418">Kinase</keyword>
<reference evidence="2" key="1">
    <citation type="journal article" date="2019" name="Int. J. Syst. Evol. Microbiol.">
        <title>The Global Catalogue of Microorganisms (GCM) 10K type strain sequencing project: providing services to taxonomists for standard genome sequencing and annotation.</title>
        <authorList>
            <consortium name="The Broad Institute Genomics Platform"/>
            <consortium name="The Broad Institute Genome Sequencing Center for Infectious Disease"/>
            <person name="Wu L."/>
            <person name="Ma J."/>
        </authorList>
    </citation>
    <scope>NUCLEOTIDE SEQUENCE [LARGE SCALE GENOMIC DNA]</scope>
    <source>
        <strain evidence="2">CCM 8951</strain>
    </source>
</reference>
<dbReference type="NCBIfam" id="NF005253">
    <property type="entry name" value="PRK06762.1-4"/>
    <property type="match status" value="1"/>
</dbReference>
<name>A0ABW4DIU6_9LACO</name>
<protein>
    <submittedName>
        <fullName evidence="1">Kinase</fullName>
    </submittedName>
</protein>
<dbReference type="GO" id="GO:0016301">
    <property type="term" value="F:kinase activity"/>
    <property type="evidence" value="ECO:0007669"/>
    <property type="project" value="UniProtKB-KW"/>
</dbReference>
<dbReference type="Proteomes" id="UP001597244">
    <property type="component" value="Unassembled WGS sequence"/>
</dbReference>
<proteinExistence type="predicted"/>
<organism evidence="1 2">
    <name type="scientific">Lapidilactobacillus mulanensis</name>
    <dbReference type="NCBI Taxonomy" id="2485999"/>
    <lineage>
        <taxon>Bacteria</taxon>
        <taxon>Bacillati</taxon>
        <taxon>Bacillota</taxon>
        <taxon>Bacilli</taxon>
        <taxon>Lactobacillales</taxon>
        <taxon>Lactobacillaceae</taxon>
        <taxon>Lapidilactobacillus</taxon>
    </lineage>
</organism>
<dbReference type="SUPFAM" id="SSF52540">
    <property type="entry name" value="P-loop containing nucleoside triphosphate hydrolases"/>
    <property type="match status" value="1"/>
</dbReference>
<dbReference type="RefSeq" id="WP_125578090.1">
    <property type="nucleotide sequence ID" value="NZ_JBHTOF010000011.1"/>
</dbReference>
<keyword evidence="1" id="KW-0808">Transferase</keyword>
<accession>A0ABW4DIU6</accession>
<sequence length="166" mass="18889">MQTKLIIIRGNSGSGKTTTARILHRKLGSGTLLVSQDVVRREILQVKDTAHNLSVDLIGQIAGYGFGKCEVVIVEGILAEDRYGVMLRELIAKFTPHVAVYYYDLTFEETLNRNQKKQSGFGRETMQRWFLPHDYLNVPEEHLLTDEMTLVQQDVVTKILADIERL</sequence>
<keyword evidence="2" id="KW-1185">Reference proteome</keyword>
<dbReference type="Gene3D" id="3.40.50.300">
    <property type="entry name" value="P-loop containing nucleotide triphosphate hydrolases"/>
    <property type="match status" value="1"/>
</dbReference>
<gene>
    <name evidence="1" type="ORF">ACFQ4L_00630</name>
</gene>
<evidence type="ECO:0000313" key="1">
    <source>
        <dbReference type="EMBL" id="MFD1464597.1"/>
    </source>
</evidence>
<comment type="caution">
    <text evidence="1">The sequence shown here is derived from an EMBL/GenBank/DDBJ whole genome shotgun (WGS) entry which is preliminary data.</text>
</comment>
<dbReference type="EMBL" id="JBHTOF010000011">
    <property type="protein sequence ID" value="MFD1464597.1"/>
    <property type="molecule type" value="Genomic_DNA"/>
</dbReference>